<accession>A0ABD1EB15</accession>
<keyword evidence="2" id="KW-0479">Metal-binding</keyword>
<dbReference type="PANTHER" id="PTHR24392">
    <property type="entry name" value="ZINC FINGER PROTEIN"/>
    <property type="match status" value="1"/>
</dbReference>
<keyword evidence="4 8" id="KW-0863">Zinc-finger</keyword>
<keyword evidence="7" id="KW-0539">Nucleus</keyword>
<name>A0ABD1EB15_HYPHA</name>
<comment type="subcellular location">
    <subcellularLocation>
        <location evidence="1">Nucleus</location>
    </subcellularLocation>
</comment>
<dbReference type="EMBL" id="JBDJPC010000009">
    <property type="protein sequence ID" value="KAL1491620.1"/>
    <property type="molecule type" value="Genomic_DNA"/>
</dbReference>
<dbReference type="SMART" id="SM00355">
    <property type="entry name" value="ZnF_C2H2"/>
    <property type="match status" value="6"/>
</dbReference>
<dbReference type="GO" id="GO:0005634">
    <property type="term" value="C:nucleus"/>
    <property type="evidence" value="ECO:0007669"/>
    <property type="project" value="UniProtKB-SubCell"/>
</dbReference>
<feature type="domain" description="C2H2-type" evidence="9">
    <location>
        <begin position="204"/>
        <end position="231"/>
    </location>
</feature>
<keyword evidence="11" id="KW-1185">Reference proteome</keyword>
<evidence type="ECO:0000256" key="3">
    <source>
        <dbReference type="ARBA" id="ARBA00022737"/>
    </source>
</evidence>
<dbReference type="GO" id="GO:0008270">
    <property type="term" value="F:zinc ion binding"/>
    <property type="evidence" value="ECO:0007669"/>
    <property type="project" value="UniProtKB-KW"/>
</dbReference>
<evidence type="ECO:0000256" key="4">
    <source>
        <dbReference type="ARBA" id="ARBA00022771"/>
    </source>
</evidence>
<feature type="domain" description="C2H2-type" evidence="9">
    <location>
        <begin position="127"/>
        <end position="150"/>
    </location>
</feature>
<keyword evidence="3" id="KW-0677">Repeat</keyword>
<dbReference type="PROSITE" id="PS00028">
    <property type="entry name" value="ZINC_FINGER_C2H2_1"/>
    <property type="match status" value="1"/>
</dbReference>
<sequence length="274" mass="32978">MEMDVKVEQPDDENEPFYSKKIELSCIKAEPEDIDIEYEDVKLEFNENILIKCEKPKSKPKKSLHPCDECDYKTTSRTNLKKHQQLHQDPRTLTFHHCTECSYKTLQKGQLNRHSLTHRQRHECTLYRCQLCESTFKQNCSLTRHMQTIHFHDLNHSTNSQIIAKIEQIKVLQCDQCPYHTHKKGLMVSHMDKHKNLHDIDRLYICDVCSFSTKYRRNLRAHLTIHRKEQELKMYECNICKFRSRISYCFRRHVRSKRHLLKVGKIHEYVPRRA</sequence>
<dbReference type="SUPFAM" id="SSF57667">
    <property type="entry name" value="beta-beta-alpha zinc fingers"/>
    <property type="match status" value="2"/>
</dbReference>
<organism evidence="10 11">
    <name type="scientific">Hypothenemus hampei</name>
    <name type="common">Coffee berry borer</name>
    <dbReference type="NCBI Taxonomy" id="57062"/>
    <lineage>
        <taxon>Eukaryota</taxon>
        <taxon>Metazoa</taxon>
        <taxon>Ecdysozoa</taxon>
        <taxon>Arthropoda</taxon>
        <taxon>Hexapoda</taxon>
        <taxon>Insecta</taxon>
        <taxon>Pterygota</taxon>
        <taxon>Neoptera</taxon>
        <taxon>Endopterygota</taxon>
        <taxon>Coleoptera</taxon>
        <taxon>Polyphaga</taxon>
        <taxon>Cucujiformia</taxon>
        <taxon>Curculionidae</taxon>
        <taxon>Scolytinae</taxon>
        <taxon>Hypothenemus</taxon>
    </lineage>
</organism>
<reference evidence="10 11" key="1">
    <citation type="submission" date="2024-05" db="EMBL/GenBank/DDBJ databases">
        <title>Genetic variation in Jamaican populations of the coffee berry borer (Hypothenemus hampei).</title>
        <authorList>
            <person name="Errbii M."/>
            <person name="Myrie A."/>
        </authorList>
    </citation>
    <scope>NUCLEOTIDE SEQUENCE [LARGE SCALE GENOMIC DNA]</scope>
    <source>
        <strain evidence="10">JA-Hopewell-2020-01-JO</strain>
        <tissue evidence="10">Whole body</tissue>
    </source>
</reference>
<dbReference type="GO" id="GO:0003677">
    <property type="term" value="F:DNA binding"/>
    <property type="evidence" value="ECO:0007669"/>
    <property type="project" value="UniProtKB-KW"/>
</dbReference>
<evidence type="ECO:0000256" key="5">
    <source>
        <dbReference type="ARBA" id="ARBA00022833"/>
    </source>
</evidence>
<evidence type="ECO:0000256" key="7">
    <source>
        <dbReference type="ARBA" id="ARBA00023242"/>
    </source>
</evidence>
<dbReference type="InterPro" id="IPR036236">
    <property type="entry name" value="Znf_C2H2_sf"/>
</dbReference>
<evidence type="ECO:0000256" key="2">
    <source>
        <dbReference type="ARBA" id="ARBA00022723"/>
    </source>
</evidence>
<evidence type="ECO:0000256" key="6">
    <source>
        <dbReference type="ARBA" id="ARBA00023125"/>
    </source>
</evidence>
<keyword evidence="6" id="KW-0238">DNA-binding</keyword>
<protein>
    <recommendedName>
        <fullName evidence="9">C2H2-type domain-containing protein</fullName>
    </recommendedName>
</protein>
<evidence type="ECO:0000313" key="11">
    <source>
        <dbReference type="Proteomes" id="UP001566132"/>
    </source>
</evidence>
<comment type="caution">
    <text evidence="10">The sequence shown here is derived from an EMBL/GenBank/DDBJ whole genome shotgun (WGS) entry which is preliminary data.</text>
</comment>
<gene>
    <name evidence="10" type="ORF">ABEB36_012191</name>
</gene>
<evidence type="ECO:0000256" key="1">
    <source>
        <dbReference type="ARBA" id="ARBA00004123"/>
    </source>
</evidence>
<dbReference type="InterPro" id="IPR013087">
    <property type="entry name" value="Znf_C2H2_type"/>
</dbReference>
<dbReference type="Pfam" id="PF00096">
    <property type="entry name" value="zf-C2H2"/>
    <property type="match status" value="3"/>
</dbReference>
<keyword evidence="5" id="KW-0862">Zinc</keyword>
<evidence type="ECO:0000256" key="8">
    <source>
        <dbReference type="PROSITE-ProRule" id="PRU00042"/>
    </source>
</evidence>
<evidence type="ECO:0000259" key="9">
    <source>
        <dbReference type="PROSITE" id="PS50157"/>
    </source>
</evidence>
<dbReference type="Proteomes" id="UP001566132">
    <property type="component" value="Unassembled WGS sequence"/>
</dbReference>
<proteinExistence type="predicted"/>
<dbReference type="PROSITE" id="PS50157">
    <property type="entry name" value="ZINC_FINGER_C2H2_2"/>
    <property type="match status" value="3"/>
</dbReference>
<evidence type="ECO:0000313" key="10">
    <source>
        <dbReference type="EMBL" id="KAL1491620.1"/>
    </source>
</evidence>
<dbReference type="Gene3D" id="3.30.160.60">
    <property type="entry name" value="Classic Zinc Finger"/>
    <property type="match status" value="3"/>
</dbReference>
<dbReference type="AlphaFoldDB" id="A0ABD1EB15"/>
<feature type="domain" description="C2H2-type" evidence="9">
    <location>
        <begin position="65"/>
        <end position="92"/>
    </location>
</feature>